<reference evidence="10" key="1">
    <citation type="submission" date="2022-01" db="EMBL/GenBank/DDBJ databases">
        <authorList>
            <person name="King R."/>
        </authorList>
    </citation>
    <scope>NUCLEOTIDE SEQUENCE</scope>
</reference>
<evidence type="ECO:0000256" key="7">
    <source>
        <dbReference type="SAM" id="Coils"/>
    </source>
</evidence>
<evidence type="ECO:0000256" key="5">
    <source>
        <dbReference type="ARBA" id="ARBA00023242"/>
    </source>
</evidence>
<keyword evidence="2" id="KW-0547">Nucleotide-binding</keyword>
<dbReference type="Proteomes" id="UP001153636">
    <property type="component" value="Chromosome 13"/>
</dbReference>
<keyword evidence="3 7" id="KW-0175">Coiled coil</keyword>
<proteinExistence type="predicted"/>
<feature type="compositionally biased region" description="Acidic residues" evidence="8">
    <location>
        <begin position="572"/>
        <end position="585"/>
    </location>
</feature>
<keyword evidence="11" id="KW-1185">Reference proteome</keyword>
<evidence type="ECO:0000256" key="4">
    <source>
        <dbReference type="ARBA" id="ARBA00023134"/>
    </source>
</evidence>
<dbReference type="Pfam" id="PF01926">
    <property type="entry name" value="MMR_HSR1"/>
    <property type="match status" value="1"/>
</dbReference>
<evidence type="ECO:0000256" key="1">
    <source>
        <dbReference type="ARBA" id="ARBA00004123"/>
    </source>
</evidence>
<dbReference type="InterPro" id="IPR030378">
    <property type="entry name" value="G_CP_dom"/>
</dbReference>
<dbReference type="Gene3D" id="1.10.1580.10">
    <property type="match status" value="1"/>
</dbReference>
<dbReference type="Pfam" id="PF08701">
    <property type="entry name" value="GN3L_Grn1"/>
    <property type="match status" value="1"/>
</dbReference>
<evidence type="ECO:0000259" key="9">
    <source>
        <dbReference type="PROSITE" id="PS51721"/>
    </source>
</evidence>
<dbReference type="PRINTS" id="PR00326">
    <property type="entry name" value="GTP1OBG"/>
</dbReference>
<dbReference type="InterPro" id="IPR014813">
    <property type="entry name" value="Gnl3_N_dom"/>
</dbReference>
<dbReference type="PANTHER" id="PTHR11089:SF30">
    <property type="entry name" value="GUANINE NUCLEOTIDE-BINDING PROTEIN-LIKE 3 HOMOLOG"/>
    <property type="match status" value="1"/>
</dbReference>
<dbReference type="PROSITE" id="PS51721">
    <property type="entry name" value="G_CP"/>
    <property type="match status" value="1"/>
</dbReference>
<dbReference type="FunFam" id="3.40.50.300:FF:000493">
    <property type="entry name" value="Guanine nucleotide-binding protein-like 3-like protein"/>
    <property type="match status" value="1"/>
</dbReference>
<keyword evidence="5" id="KW-0539">Nucleus</keyword>
<dbReference type="InterPro" id="IPR006073">
    <property type="entry name" value="GTP-bd"/>
</dbReference>
<gene>
    <name evidence="10" type="ORF">PSYICH_LOCUS3723</name>
</gene>
<dbReference type="CDD" id="cd00882">
    <property type="entry name" value="Ras_like_GTPase"/>
    <property type="match status" value="1"/>
</dbReference>
<dbReference type="InterPro" id="IPR023179">
    <property type="entry name" value="GTP-bd_ortho_bundle_sf"/>
</dbReference>
<feature type="domain" description="CP-type G" evidence="9">
    <location>
        <begin position="139"/>
        <end position="322"/>
    </location>
</feature>
<dbReference type="FunFam" id="1.10.1580.10:FF:000002">
    <property type="entry name" value="Guanine nucleotide-binding protein-like 3 (nucleolar)-like"/>
    <property type="match status" value="1"/>
</dbReference>
<name>A0A9P0CML1_9CUCU</name>
<evidence type="ECO:0000256" key="2">
    <source>
        <dbReference type="ARBA" id="ARBA00022741"/>
    </source>
</evidence>
<dbReference type="EMBL" id="OV651825">
    <property type="protein sequence ID" value="CAH1102580.1"/>
    <property type="molecule type" value="Genomic_DNA"/>
</dbReference>
<dbReference type="AlphaFoldDB" id="A0A9P0CML1"/>
<evidence type="ECO:0000256" key="6">
    <source>
        <dbReference type="ARBA" id="ARBA00069022"/>
    </source>
</evidence>
<comment type="subcellular location">
    <subcellularLocation>
        <location evidence="1">Nucleus</location>
    </subcellularLocation>
</comment>
<dbReference type="InterPro" id="IPR050755">
    <property type="entry name" value="TRAFAC_YlqF/YawG_RiboMat"/>
</dbReference>
<evidence type="ECO:0000313" key="10">
    <source>
        <dbReference type="EMBL" id="CAH1102580.1"/>
    </source>
</evidence>
<evidence type="ECO:0000313" key="11">
    <source>
        <dbReference type="Proteomes" id="UP001153636"/>
    </source>
</evidence>
<accession>A0A9P0CML1</accession>
<sequence length="585" mass="66477">MAKFNLKKQSKRQPARLRYKIEKKVRDHNRKVKKEAKKNPKKTKKIIQIPNICPFKGDILKEVEALKKQKEEEKQKIREAAKLEKQKLKQEQKQQKLSGGLQGLVKNAEVRNKLHEHLTPDRTDKRYEKNNENSLKQYYKEFKKVIEAADVILEIVDARDPIGTRCRQVEQAIIDLKSNKRLVVVLNKADLVPTEILNQWLKYFKKTAPAIAFKASTQNQSKKLGQKKFSKTNDKVLKTSTCVGAELLMSLLANYCRNKGIKTSIRVGVVGLPNVGKSSIINSLKRSRACNVGAMPGVTRTMQEVQLDSKIKLLDSPGIVFASGNDSSASLRNAVRISSLSDPITPANAILQRVTKQQMMEMYNVTDYSSPEEFYSLKAARTGKFKKGGILDSTAAARGLLEDWNSGKIKYYTLPPEENEKDVHISSAIVSEAAKEFDLDSFEAMETEDLKKIQKEAESKTKTAFIVDSLGPVDSLEEEQEEMEEDAVNNEELISARTKIMSTKNKPKKVKISRLKKVDPEMELEGNKQLNQIKKKQFKKVNKDRRRRAKIAKQLSADLENITLQNGKTDESTENYDFDVDFDLK</sequence>
<protein>
    <recommendedName>
        <fullName evidence="6">Guanine nucleotide-binding protein-like 3 homolog</fullName>
    </recommendedName>
</protein>
<feature type="region of interest" description="Disordered" evidence="8">
    <location>
        <begin position="565"/>
        <end position="585"/>
    </location>
</feature>
<dbReference type="PANTHER" id="PTHR11089">
    <property type="entry name" value="GTP-BINDING PROTEIN-RELATED"/>
    <property type="match status" value="1"/>
</dbReference>
<evidence type="ECO:0000256" key="3">
    <source>
        <dbReference type="ARBA" id="ARBA00023054"/>
    </source>
</evidence>
<dbReference type="OrthoDB" id="444945at2759"/>
<dbReference type="InterPro" id="IPR027417">
    <property type="entry name" value="P-loop_NTPase"/>
</dbReference>
<dbReference type="Gene3D" id="3.40.50.300">
    <property type="entry name" value="P-loop containing nucleotide triphosphate hydrolases"/>
    <property type="match status" value="1"/>
</dbReference>
<dbReference type="GO" id="GO:0005730">
    <property type="term" value="C:nucleolus"/>
    <property type="evidence" value="ECO:0007669"/>
    <property type="project" value="TreeGrafter"/>
</dbReference>
<dbReference type="GO" id="GO:0005525">
    <property type="term" value="F:GTP binding"/>
    <property type="evidence" value="ECO:0007669"/>
    <property type="project" value="UniProtKB-KW"/>
</dbReference>
<keyword evidence="4" id="KW-0342">GTP-binding</keyword>
<evidence type="ECO:0000256" key="8">
    <source>
        <dbReference type="SAM" id="MobiDB-lite"/>
    </source>
</evidence>
<organism evidence="10 11">
    <name type="scientific">Psylliodes chrysocephalus</name>
    <dbReference type="NCBI Taxonomy" id="3402493"/>
    <lineage>
        <taxon>Eukaryota</taxon>
        <taxon>Metazoa</taxon>
        <taxon>Ecdysozoa</taxon>
        <taxon>Arthropoda</taxon>
        <taxon>Hexapoda</taxon>
        <taxon>Insecta</taxon>
        <taxon>Pterygota</taxon>
        <taxon>Neoptera</taxon>
        <taxon>Endopterygota</taxon>
        <taxon>Coleoptera</taxon>
        <taxon>Polyphaga</taxon>
        <taxon>Cucujiformia</taxon>
        <taxon>Chrysomeloidea</taxon>
        <taxon>Chrysomelidae</taxon>
        <taxon>Galerucinae</taxon>
        <taxon>Alticini</taxon>
        <taxon>Psylliodes</taxon>
    </lineage>
</organism>
<feature type="coiled-coil region" evidence="7">
    <location>
        <begin position="56"/>
        <end position="98"/>
    </location>
</feature>
<dbReference type="SUPFAM" id="SSF52540">
    <property type="entry name" value="P-loop containing nucleoside triphosphate hydrolases"/>
    <property type="match status" value="1"/>
</dbReference>
<dbReference type="CDD" id="cd04178">
    <property type="entry name" value="Nucleostemin_like"/>
    <property type="match status" value="1"/>
</dbReference>